<protein>
    <submittedName>
        <fullName evidence="7">NfeD family protein</fullName>
    </submittedName>
</protein>
<evidence type="ECO:0000313" key="7">
    <source>
        <dbReference type="EMBL" id="HIS37321.1"/>
    </source>
</evidence>
<dbReference type="Gene3D" id="2.40.50.140">
    <property type="entry name" value="Nucleic acid-binding proteins"/>
    <property type="match status" value="1"/>
</dbReference>
<dbReference type="SUPFAM" id="SSF141322">
    <property type="entry name" value="NfeD domain-like"/>
    <property type="match status" value="1"/>
</dbReference>
<accession>A0A9D1F0V1</accession>
<name>A0A9D1F0V1_9BACT</name>
<dbReference type="Pfam" id="PF01957">
    <property type="entry name" value="NfeD"/>
    <property type="match status" value="1"/>
</dbReference>
<keyword evidence="3 5" id="KW-1133">Transmembrane helix</keyword>
<dbReference type="InterPro" id="IPR012340">
    <property type="entry name" value="NA-bd_OB-fold"/>
</dbReference>
<feature type="transmembrane region" description="Helical" evidence="5">
    <location>
        <begin position="6"/>
        <end position="21"/>
    </location>
</feature>
<evidence type="ECO:0000313" key="8">
    <source>
        <dbReference type="Proteomes" id="UP000823928"/>
    </source>
</evidence>
<organism evidence="7 8">
    <name type="scientific">Candidatus Scatousia excrementigallinarum</name>
    <dbReference type="NCBI Taxonomy" id="2840935"/>
    <lineage>
        <taxon>Bacteria</taxon>
        <taxon>Candidatus Scatousia</taxon>
    </lineage>
</organism>
<evidence type="ECO:0000259" key="6">
    <source>
        <dbReference type="Pfam" id="PF01957"/>
    </source>
</evidence>
<evidence type="ECO:0000256" key="3">
    <source>
        <dbReference type="ARBA" id="ARBA00022989"/>
    </source>
</evidence>
<keyword evidence="2 5" id="KW-0812">Transmembrane</keyword>
<evidence type="ECO:0000256" key="2">
    <source>
        <dbReference type="ARBA" id="ARBA00022692"/>
    </source>
</evidence>
<evidence type="ECO:0000256" key="5">
    <source>
        <dbReference type="SAM" id="Phobius"/>
    </source>
</evidence>
<reference evidence="7" key="1">
    <citation type="submission" date="2020-10" db="EMBL/GenBank/DDBJ databases">
        <authorList>
            <person name="Gilroy R."/>
        </authorList>
    </citation>
    <scope>NUCLEOTIDE SEQUENCE</scope>
    <source>
        <strain evidence="7">6276</strain>
    </source>
</reference>
<gene>
    <name evidence="7" type="ORF">IAC10_11975</name>
</gene>
<feature type="domain" description="NfeD-like C-terminal" evidence="6">
    <location>
        <begin position="85"/>
        <end position="141"/>
    </location>
</feature>
<sequence>MVLWQLYAIVGVVCIILEMIVPSMFFLNLAIAGFITAVISLFINNADMLTIDFIILSLVSLFVLRPLLLRTLKSSKDKETGISGDYIGKIVKVIEPVTKYSGAITIYDERWDARIEDEGEIPAGSEVRIIRNESLVMYVERV</sequence>
<feature type="transmembrane region" description="Helical" evidence="5">
    <location>
        <begin position="49"/>
        <end position="68"/>
    </location>
</feature>
<comment type="subcellular location">
    <subcellularLocation>
        <location evidence="1">Membrane</location>
        <topology evidence="1">Multi-pass membrane protein</topology>
    </subcellularLocation>
</comment>
<dbReference type="PANTHER" id="PTHR33507:SF3">
    <property type="entry name" value="INNER MEMBRANE PROTEIN YBBJ"/>
    <property type="match status" value="1"/>
</dbReference>
<evidence type="ECO:0000256" key="1">
    <source>
        <dbReference type="ARBA" id="ARBA00004141"/>
    </source>
</evidence>
<dbReference type="InterPro" id="IPR052165">
    <property type="entry name" value="Membrane_assoc_protease"/>
</dbReference>
<dbReference type="GO" id="GO:0005886">
    <property type="term" value="C:plasma membrane"/>
    <property type="evidence" value="ECO:0007669"/>
    <property type="project" value="TreeGrafter"/>
</dbReference>
<reference evidence="7" key="2">
    <citation type="journal article" date="2021" name="PeerJ">
        <title>Extensive microbial diversity within the chicken gut microbiome revealed by metagenomics and culture.</title>
        <authorList>
            <person name="Gilroy R."/>
            <person name="Ravi A."/>
            <person name="Getino M."/>
            <person name="Pursley I."/>
            <person name="Horton D.L."/>
            <person name="Alikhan N.F."/>
            <person name="Baker D."/>
            <person name="Gharbi K."/>
            <person name="Hall N."/>
            <person name="Watson M."/>
            <person name="Adriaenssens E.M."/>
            <person name="Foster-Nyarko E."/>
            <person name="Jarju S."/>
            <person name="Secka A."/>
            <person name="Antonio M."/>
            <person name="Oren A."/>
            <person name="Chaudhuri R.R."/>
            <person name="La Ragione R."/>
            <person name="Hildebrand F."/>
            <person name="Pallen M.J."/>
        </authorList>
    </citation>
    <scope>NUCLEOTIDE SEQUENCE</scope>
    <source>
        <strain evidence="7">6276</strain>
    </source>
</reference>
<comment type="caution">
    <text evidence="7">The sequence shown here is derived from an EMBL/GenBank/DDBJ whole genome shotgun (WGS) entry which is preliminary data.</text>
</comment>
<dbReference type="InterPro" id="IPR002810">
    <property type="entry name" value="NfeD-like_C"/>
</dbReference>
<dbReference type="EMBL" id="DVIU01000238">
    <property type="protein sequence ID" value="HIS37321.1"/>
    <property type="molecule type" value="Genomic_DNA"/>
</dbReference>
<proteinExistence type="predicted"/>
<dbReference type="AlphaFoldDB" id="A0A9D1F0V1"/>
<dbReference type="Proteomes" id="UP000823928">
    <property type="component" value="Unassembled WGS sequence"/>
</dbReference>
<dbReference type="PANTHER" id="PTHR33507">
    <property type="entry name" value="INNER MEMBRANE PROTEIN YBBJ"/>
    <property type="match status" value="1"/>
</dbReference>
<keyword evidence="4 5" id="KW-0472">Membrane</keyword>
<evidence type="ECO:0000256" key="4">
    <source>
        <dbReference type="ARBA" id="ARBA00023136"/>
    </source>
</evidence>